<sequence length="116" mass="13987">MLNIKLCHFRRHSSFLCSKTYLKKCHYWSSRMPLLVAKPGSRWTLKKNQLTKTVQKYFNTLQCVIDLYFRRNLRYWVCGNHTNPTMERPMYLNFRSQETISVRRSIHNTPLSVQSN</sequence>
<organism evidence="1 2">
    <name type="scientific">Thelohanellus kitauei</name>
    <name type="common">Myxosporean</name>
    <dbReference type="NCBI Taxonomy" id="669202"/>
    <lineage>
        <taxon>Eukaryota</taxon>
        <taxon>Metazoa</taxon>
        <taxon>Cnidaria</taxon>
        <taxon>Myxozoa</taxon>
        <taxon>Myxosporea</taxon>
        <taxon>Bivalvulida</taxon>
        <taxon>Platysporina</taxon>
        <taxon>Myxobolidae</taxon>
        <taxon>Thelohanellus</taxon>
    </lineage>
</organism>
<name>A0A0C2IPD7_THEKT</name>
<proteinExistence type="predicted"/>
<gene>
    <name evidence="1" type="ORF">RF11_07657</name>
</gene>
<evidence type="ECO:0000313" key="2">
    <source>
        <dbReference type="Proteomes" id="UP000031668"/>
    </source>
</evidence>
<reference evidence="1 2" key="1">
    <citation type="journal article" date="2014" name="Genome Biol. Evol.">
        <title>The genome of the myxosporean Thelohanellus kitauei shows adaptations to nutrient acquisition within its fish host.</title>
        <authorList>
            <person name="Yang Y."/>
            <person name="Xiong J."/>
            <person name="Zhou Z."/>
            <person name="Huo F."/>
            <person name="Miao W."/>
            <person name="Ran C."/>
            <person name="Liu Y."/>
            <person name="Zhang J."/>
            <person name="Feng J."/>
            <person name="Wang M."/>
            <person name="Wang M."/>
            <person name="Wang L."/>
            <person name="Yao B."/>
        </authorList>
    </citation>
    <scope>NUCLEOTIDE SEQUENCE [LARGE SCALE GENOMIC DNA]</scope>
    <source>
        <strain evidence="1">Wuqing</strain>
    </source>
</reference>
<evidence type="ECO:0000313" key="1">
    <source>
        <dbReference type="EMBL" id="KII67349.1"/>
    </source>
</evidence>
<dbReference type="Proteomes" id="UP000031668">
    <property type="component" value="Unassembled WGS sequence"/>
</dbReference>
<keyword evidence="2" id="KW-1185">Reference proteome</keyword>
<comment type="caution">
    <text evidence="1">The sequence shown here is derived from an EMBL/GenBank/DDBJ whole genome shotgun (WGS) entry which is preliminary data.</text>
</comment>
<accession>A0A0C2IPD7</accession>
<protein>
    <submittedName>
        <fullName evidence="1">Uncharacterized protein</fullName>
    </submittedName>
</protein>
<dbReference type="EMBL" id="JWZT01003221">
    <property type="protein sequence ID" value="KII67349.1"/>
    <property type="molecule type" value="Genomic_DNA"/>
</dbReference>
<dbReference type="AlphaFoldDB" id="A0A0C2IPD7"/>